<dbReference type="Proteomes" id="UP000824120">
    <property type="component" value="Chromosome 12"/>
</dbReference>
<comment type="caution">
    <text evidence="7">The sequence shown here is derived from an EMBL/GenBank/DDBJ whole genome shotgun (WGS) entry which is preliminary data.</text>
</comment>
<name>A0A9J5WG24_SOLCO</name>
<dbReference type="AlphaFoldDB" id="A0A9J5WG24"/>
<dbReference type="GO" id="GO:0005654">
    <property type="term" value="C:nucleoplasm"/>
    <property type="evidence" value="ECO:0007669"/>
    <property type="project" value="UniProtKB-SubCell"/>
</dbReference>
<comment type="subcellular location">
    <subcellularLocation>
        <location evidence="1">Nucleus</location>
        <location evidence="1">Nucleoplasm</location>
    </subcellularLocation>
</comment>
<dbReference type="InterPro" id="IPR003175">
    <property type="entry name" value="CDI_dom"/>
</dbReference>
<gene>
    <name evidence="7" type="ORF">H5410_063564</name>
</gene>
<evidence type="ECO:0000256" key="4">
    <source>
        <dbReference type="ARBA" id="ARBA00023306"/>
    </source>
</evidence>
<dbReference type="Gene3D" id="4.10.365.10">
    <property type="entry name" value="p27"/>
    <property type="match status" value="1"/>
</dbReference>
<sequence>MGKYMRKRKTKTTGEVVAVLDVSPLGVRTRAKTLALKRLQKSSSGGGDGGDVGGGCYLQLRSRRLEKPLVGFERKRRKHPLKESKRQNRSLRVREMKGQSWNSVSVEGEEETKEEVHVQENQKEIDNNGSFEGENLLEIDGRERVDALFTGKSQFELSPTRGNIVHRATPFFKGKPYLCGSGEPVHLISTNKMIYTFYRTTRESTPCNLIRDPDNIPTPGSSTRPNNASEANGREPTSAQRIIPTTHEMNDFFAGTEEKQQKQFIEKYNFDPVNDKPLPGRYKWVKVDR</sequence>
<feature type="region of interest" description="Disordered" evidence="5">
    <location>
        <begin position="206"/>
        <end position="241"/>
    </location>
</feature>
<accession>A0A9J5WG24</accession>
<feature type="compositionally biased region" description="Polar residues" evidence="5">
    <location>
        <begin position="218"/>
        <end position="240"/>
    </location>
</feature>
<evidence type="ECO:0000259" key="6">
    <source>
        <dbReference type="Pfam" id="PF02234"/>
    </source>
</evidence>
<evidence type="ECO:0000256" key="3">
    <source>
        <dbReference type="ARBA" id="ARBA00023013"/>
    </source>
</evidence>
<dbReference type="InterPro" id="IPR044898">
    <property type="entry name" value="CDI_dom_sf"/>
</dbReference>
<dbReference type="EMBL" id="JACXVP010000012">
    <property type="protein sequence ID" value="KAG5573798.1"/>
    <property type="molecule type" value="Genomic_DNA"/>
</dbReference>
<evidence type="ECO:0000256" key="5">
    <source>
        <dbReference type="SAM" id="MobiDB-lite"/>
    </source>
</evidence>
<proteinExistence type="inferred from homology"/>
<dbReference type="InterPro" id="IPR044275">
    <property type="entry name" value="KRP"/>
</dbReference>
<evidence type="ECO:0000256" key="1">
    <source>
        <dbReference type="ARBA" id="ARBA00004642"/>
    </source>
</evidence>
<evidence type="ECO:0000313" key="8">
    <source>
        <dbReference type="Proteomes" id="UP000824120"/>
    </source>
</evidence>
<keyword evidence="8" id="KW-1185">Reference proteome</keyword>
<protein>
    <recommendedName>
        <fullName evidence="6">Cyclin-dependent kinase inhibitor domain-containing protein</fullName>
    </recommendedName>
</protein>
<dbReference type="PIRSF" id="PIRSF017811">
    <property type="entry name" value="CDK_inhib_pln"/>
    <property type="match status" value="1"/>
</dbReference>
<evidence type="ECO:0000256" key="2">
    <source>
        <dbReference type="ARBA" id="ARBA00010274"/>
    </source>
</evidence>
<evidence type="ECO:0000313" key="7">
    <source>
        <dbReference type="EMBL" id="KAG5573798.1"/>
    </source>
</evidence>
<dbReference type="PANTHER" id="PTHR46776">
    <property type="entry name" value="CYCLIN-DEPENDENT KINASE INHIBITOR 4-RELATED"/>
    <property type="match status" value="1"/>
</dbReference>
<dbReference type="GO" id="GO:0004861">
    <property type="term" value="F:cyclin-dependent protein serine/threonine kinase inhibitor activity"/>
    <property type="evidence" value="ECO:0007669"/>
    <property type="project" value="InterPro"/>
</dbReference>
<organism evidence="7 8">
    <name type="scientific">Solanum commersonii</name>
    <name type="common">Commerson's wild potato</name>
    <name type="synonym">Commerson's nightshade</name>
    <dbReference type="NCBI Taxonomy" id="4109"/>
    <lineage>
        <taxon>Eukaryota</taxon>
        <taxon>Viridiplantae</taxon>
        <taxon>Streptophyta</taxon>
        <taxon>Embryophyta</taxon>
        <taxon>Tracheophyta</taxon>
        <taxon>Spermatophyta</taxon>
        <taxon>Magnoliopsida</taxon>
        <taxon>eudicotyledons</taxon>
        <taxon>Gunneridae</taxon>
        <taxon>Pentapetalae</taxon>
        <taxon>asterids</taxon>
        <taxon>lamiids</taxon>
        <taxon>Solanales</taxon>
        <taxon>Solanaceae</taxon>
        <taxon>Solanoideae</taxon>
        <taxon>Solaneae</taxon>
        <taxon>Solanum</taxon>
    </lineage>
</organism>
<reference evidence="7 8" key="1">
    <citation type="submission" date="2020-09" db="EMBL/GenBank/DDBJ databases">
        <title>De no assembly of potato wild relative species, Solanum commersonii.</title>
        <authorList>
            <person name="Cho K."/>
        </authorList>
    </citation>
    <scope>NUCLEOTIDE SEQUENCE [LARGE SCALE GENOMIC DNA]</scope>
    <source>
        <strain evidence="7">LZ3.2</strain>
        <tissue evidence="7">Leaf</tissue>
    </source>
</reference>
<dbReference type="Pfam" id="PF02234">
    <property type="entry name" value="CDI"/>
    <property type="match status" value="1"/>
</dbReference>
<keyword evidence="4" id="KW-0131">Cell cycle</keyword>
<dbReference type="GO" id="GO:0051726">
    <property type="term" value="P:regulation of cell cycle"/>
    <property type="evidence" value="ECO:0007669"/>
    <property type="project" value="InterPro"/>
</dbReference>
<feature type="domain" description="Cyclin-dependent kinase inhibitor" evidence="6">
    <location>
        <begin position="241"/>
        <end position="287"/>
    </location>
</feature>
<comment type="similarity">
    <text evidence="2">Belongs to the CDI family. ICK/KRP subfamily.</text>
</comment>
<keyword evidence="3" id="KW-0649">Protein kinase inhibitor</keyword>
<dbReference type="OrthoDB" id="6373236at2759"/>